<dbReference type="EMBL" id="JAGKHQ010000001">
    <property type="protein sequence ID" value="KAG7524951.1"/>
    <property type="molecule type" value="Genomic_DNA"/>
</dbReference>
<accession>A0AAV6T6B8</accession>
<sequence length="51" mass="5242">MAASLIYNSLIASTPGEPVPVQLDPEAEAGLPQIESQSQGTAHTSVFPAGY</sequence>
<evidence type="ECO:0000313" key="2">
    <source>
        <dbReference type="EMBL" id="KAG7524951.1"/>
    </source>
</evidence>
<protein>
    <submittedName>
        <fullName evidence="2">Uncharacterized protein</fullName>
    </submittedName>
</protein>
<name>A0AAV6T6B8_SOLSE</name>
<dbReference type="Proteomes" id="UP000693946">
    <property type="component" value="Linkage Group LG1"/>
</dbReference>
<evidence type="ECO:0000256" key="1">
    <source>
        <dbReference type="SAM" id="MobiDB-lite"/>
    </source>
</evidence>
<reference evidence="2 3" key="1">
    <citation type="journal article" date="2021" name="Sci. Rep.">
        <title>Chromosome anchoring in Senegalese sole (Solea senegalensis) reveals sex-associated markers and genome rearrangements in flatfish.</title>
        <authorList>
            <person name="Guerrero-Cozar I."/>
            <person name="Gomez-Garrido J."/>
            <person name="Berbel C."/>
            <person name="Martinez-Blanch J.F."/>
            <person name="Alioto T."/>
            <person name="Claros M.G."/>
            <person name="Gagnaire P.A."/>
            <person name="Manchado M."/>
        </authorList>
    </citation>
    <scope>NUCLEOTIDE SEQUENCE [LARGE SCALE GENOMIC DNA]</scope>
    <source>
        <strain evidence="2">Sse05_10M</strain>
    </source>
</reference>
<evidence type="ECO:0000313" key="3">
    <source>
        <dbReference type="Proteomes" id="UP000693946"/>
    </source>
</evidence>
<feature type="compositionally biased region" description="Polar residues" evidence="1">
    <location>
        <begin position="34"/>
        <end position="44"/>
    </location>
</feature>
<comment type="caution">
    <text evidence="2">The sequence shown here is derived from an EMBL/GenBank/DDBJ whole genome shotgun (WGS) entry which is preliminary data.</text>
</comment>
<keyword evidence="3" id="KW-1185">Reference proteome</keyword>
<dbReference type="AlphaFoldDB" id="A0AAV6T6B8"/>
<feature type="region of interest" description="Disordered" evidence="1">
    <location>
        <begin position="13"/>
        <end position="51"/>
    </location>
</feature>
<proteinExistence type="predicted"/>
<organism evidence="2 3">
    <name type="scientific">Solea senegalensis</name>
    <name type="common">Senegalese sole</name>
    <dbReference type="NCBI Taxonomy" id="28829"/>
    <lineage>
        <taxon>Eukaryota</taxon>
        <taxon>Metazoa</taxon>
        <taxon>Chordata</taxon>
        <taxon>Craniata</taxon>
        <taxon>Vertebrata</taxon>
        <taxon>Euteleostomi</taxon>
        <taxon>Actinopterygii</taxon>
        <taxon>Neopterygii</taxon>
        <taxon>Teleostei</taxon>
        <taxon>Neoteleostei</taxon>
        <taxon>Acanthomorphata</taxon>
        <taxon>Carangaria</taxon>
        <taxon>Pleuronectiformes</taxon>
        <taxon>Pleuronectoidei</taxon>
        <taxon>Soleidae</taxon>
        <taxon>Solea</taxon>
    </lineage>
</organism>
<gene>
    <name evidence="2" type="ORF">JOB18_019681</name>
</gene>